<dbReference type="SUPFAM" id="SSF54060">
    <property type="entry name" value="His-Me finger endonucleases"/>
    <property type="match status" value="1"/>
</dbReference>
<comment type="similarity">
    <text evidence="1">Belongs to the EndA/NucM nuclease family.</text>
</comment>
<gene>
    <name evidence="5" type="ORF">NMU02_05780</name>
</gene>
<sequence length="950" mass="105099">MNKLYSRLFSTAFLLFLVLVSYAQIPSGYYYPAYGKKGAELKTALHLIIREAHMLAYGAGPGATWDGFSHTDRRDDGSVYDMYSDIHREFDGTNGVNGMHIEHSLPNSWWGGIHNNAFNDLHHLYPADATINISKSNNPLGIVTGKPLQDNGVSKTGKNGFGTVYTGNCFEPADEYKGDFARSYLYMVTAYEDFAPIWNSPMIIPNSTYPVWEKWAIDLLMSWDKKDIVSDKELKRTEEVYKIQGNRNPFIDYPELVDYIWGDKTDQVFPFPEITEPTIITPRTGKEIDFGLLLKGNSKQLSLDIQALCLTSPLHLEWKNATERLSLSKNEIPVNEASAGTSVVITYSAVEDGYNTDTLLISSDGIATPVMVKIQSGCSSDFMVLPVEKISATDATLTWMNHPEATQYSVDVYQGNLQSGDLMISSYIEGSSNNKAIEIYNGTGEDVNLSKYSLRKQTNGDGEFLAEYKMTGILADGQSYLLVAANCSNEALLSQSDVLVPSTNSSPLSFNGNDAVGLYHNGILIDMVGIVDGGNDNYWGQDVTLTRKQEITMPSIKYIESEWDSYPVDYFDAIGTHKITFDQDQHFILQGSKSVSNQINIKNLEPLQQYSFKVSAITPSGNILSENSVRFTTSPLSAPEALEATGIASDSFKANWDPTPETDEYRIDLFTLTGNGEKTDEYDFNTVVNGKPLPEGWTGTVSGSYTSTTNSGKSPNSLGFKNDTEYIQSTEYASPISKLSFFYGFVSAGEGSHFTVELLKNNAWTLVETVQYETGKKTWEQSFTEEENVKAFRITYYKTKGNFFIDDVSVTYGNSQLNYIVEKLPVTGNNYSFTGLNEKTTYYYRVFAASGDLLSEASETISVTTTDASGIETDILGNSVIYTYGGNIIIDGLQGNEHITIFNLSGNLITNISAGNIQVKYTVNTPGIYLVRIQSGKQCITRKVAISGIN</sequence>
<dbReference type="PANTHER" id="PTHR33607">
    <property type="entry name" value="ENDONUCLEASE-1"/>
    <property type="match status" value="1"/>
</dbReference>
<keyword evidence="5" id="KW-0255">Endonuclease</keyword>
<evidence type="ECO:0000259" key="4">
    <source>
        <dbReference type="PROSITE" id="PS51841"/>
    </source>
</evidence>
<dbReference type="Pfam" id="PF04231">
    <property type="entry name" value="Endonuclease_1"/>
    <property type="match status" value="1"/>
</dbReference>
<dbReference type="InterPro" id="IPR007346">
    <property type="entry name" value="Endonuclease-I"/>
</dbReference>
<dbReference type="SUPFAM" id="SSF74853">
    <property type="entry name" value="Lamin A/C globular tail domain"/>
    <property type="match status" value="1"/>
</dbReference>
<comment type="caution">
    <text evidence="5">The sequence shown here is derived from an EMBL/GenBank/DDBJ whole genome shotgun (WGS) entry which is preliminary data.</text>
</comment>
<evidence type="ECO:0000313" key="6">
    <source>
        <dbReference type="Proteomes" id="UP001205603"/>
    </source>
</evidence>
<feature type="domain" description="LTD" evidence="4">
    <location>
        <begin position="413"/>
        <end position="532"/>
    </location>
</feature>
<dbReference type="Pfam" id="PF00932">
    <property type="entry name" value="LTD"/>
    <property type="match status" value="1"/>
</dbReference>
<evidence type="ECO:0000313" key="5">
    <source>
        <dbReference type="EMBL" id="MCP9611597.1"/>
    </source>
</evidence>
<dbReference type="PANTHER" id="PTHR33607:SF2">
    <property type="entry name" value="ENDONUCLEASE-1"/>
    <property type="match status" value="1"/>
</dbReference>
<evidence type="ECO:0000256" key="2">
    <source>
        <dbReference type="ARBA" id="ARBA00022722"/>
    </source>
</evidence>
<reference evidence="5 6" key="1">
    <citation type="submission" date="2022-07" db="EMBL/GenBank/DDBJ databases">
        <title>Fecal culturing of patients with breast cancer.</title>
        <authorList>
            <person name="Teng N.M.Y."/>
            <person name="Kiu R."/>
            <person name="Evans R."/>
            <person name="Baker D.J."/>
            <person name="Zenner C."/>
            <person name="Robinson S.D."/>
            <person name="Hall L.J."/>
        </authorList>
    </citation>
    <scope>NUCLEOTIDE SEQUENCE [LARGE SCALE GENOMIC DNA]</scope>
    <source>
        <strain evidence="5 6">LH1063</strain>
    </source>
</reference>
<dbReference type="InterPro" id="IPR036116">
    <property type="entry name" value="FN3_sf"/>
</dbReference>
<proteinExistence type="inferred from homology"/>
<dbReference type="PROSITE" id="PS51841">
    <property type="entry name" value="LTD"/>
    <property type="match status" value="1"/>
</dbReference>
<keyword evidence="2" id="KW-0540">Nuclease</keyword>
<dbReference type="NCBIfam" id="TIGR04183">
    <property type="entry name" value="Por_Secre_tail"/>
    <property type="match status" value="1"/>
</dbReference>
<dbReference type="SMART" id="SM00060">
    <property type="entry name" value="FN3"/>
    <property type="match status" value="2"/>
</dbReference>
<dbReference type="InterPro" id="IPR001322">
    <property type="entry name" value="Lamin_tail_dom"/>
</dbReference>
<dbReference type="InterPro" id="IPR036415">
    <property type="entry name" value="Lamin_tail_dom_sf"/>
</dbReference>
<dbReference type="SUPFAM" id="SSF49265">
    <property type="entry name" value="Fibronectin type III"/>
    <property type="match status" value="1"/>
</dbReference>
<dbReference type="GO" id="GO:0004519">
    <property type="term" value="F:endonuclease activity"/>
    <property type="evidence" value="ECO:0007669"/>
    <property type="project" value="UniProtKB-KW"/>
</dbReference>
<evidence type="ECO:0000256" key="1">
    <source>
        <dbReference type="ARBA" id="ARBA00006429"/>
    </source>
</evidence>
<dbReference type="InterPro" id="IPR003961">
    <property type="entry name" value="FN3_dom"/>
</dbReference>
<keyword evidence="6" id="KW-1185">Reference proteome</keyword>
<dbReference type="InterPro" id="IPR026444">
    <property type="entry name" value="Secre_tail"/>
</dbReference>
<dbReference type="CDD" id="cd00063">
    <property type="entry name" value="FN3"/>
    <property type="match status" value="1"/>
</dbReference>
<dbReference type="InterPro" id="IPR013783">
    <property type="entry name" value="Ig-like_fold"/>
</dbReference>
<organism evidence="5 6">
    <name type="scientific">Coprobacter tertius</name>
    <dbReference type="NCBI Taxonomy" id="2944915"/>
    <lineage>
        <taxon>Bacteria</taxon>
        <taxon>Pseudomonadati</taxon>
        <taxon>Bacteroidota</taxon>
        <taxon>Bacteroidia</taxon>
        <taxon>Bacteroidales</taxon>
        <taxon>Barnesiellaceae</taxon>
        <taxon>Coprobacter</taxon>
    </lineage>
</organism>
<evidence type="ECO:0000256" key="3">
    <source>
        <dbReference type="ARBA" id="ARBA00022801"/>
    </source>
</evidence>
<dbReference type="EMBL" id="JANDHW010000004">
    <property type="protein sequence ID" value="MCP9611597.1"/>
    <property type="molecule type" value="Genomic_DNA"/>
</dbReference>
<dbReference type="RefSeq" id="WP_255026476.1">
    <property type="nucleotide sequence ID" value="NZ_JANDHW010000004.1"/>
</dbReference>
<keyword evidence="3" id="KW-0378">Hydrolase</keyword>
<dbReference type="Gene3D" id="2.60.40.10">
    <property type="entry name" value="Immunoglobulins"/>
    <property type="match status" value="1"/>
</dbReference>
<dbReference type="InterPro" id="IPR044925">
    <property type="entry name" value="His-Me_finger_sf"/>
</dbReference>
<name>A0ABT1MG25_9BACT</name>
<protein>
    <submittedName>
        <fullName evidence="5">Endonuclease</fullName>
    </submittedName>
</protein>
<accession>A0ABT1MG25</accession>
<dbReference type="Proteomes" id="UP001205603">
    <property type="component" value="Unassembled WGS sequence"/>
</dbReference>